<protein>
    <recommendedName>
        <fullName evidence="7">Filament cap protein</fullName>
    </recommendedName>
    <alternativeName>
        <fullName evidence="6">Flagellar cap protein</fullName>
    </alternativeName>
</protein>
<dbReference type="Pfam" id="PF07195">
    <property type="entry name" value="FliD_C"/>
    <property type="match status" value="1"/>
</dbReference>
<reference evidence="10" key="1">
    <citation type="journal article" date="2015" name="Proc. Natl. Acad. Sci. U.S.A.">
        <title>Networks of energetic and metabolic interactions define dynamics in microbial communities.</title>
        <authorList>
            <person name="Embree M."/>
            <person name="Liu J.K."/>
            <person name="Al-Bassam M.M."/>
            <person name="Zengler K."/>
        </authorList>
    </citation>
    <scope>NUCLEOTIDE SEQUENCE</scope>
</reference>
<keyword evidence="10" id="KW-0282">Flagellum</keyword>
<sequence>MAIRLSGLASGLDTESIIKDLMKAERTKVDIQYQQKQLLEWRREDYRDINTKLLALRTATWDLKMESSFAGNTVKSANENILTATAAAIAVDGKYSVNVLSLASGVTAASSESLGSASGTGTLAQQFGVSGPITFSLEGKNGSQSFSFNAENDSLSTVIKQINASGVGITATYDSGVDRLFLTTSDTGSDVKIEIISDQNGFLRDTLKMYTGALPAEGSPVNLGTGQDAEIEFNGIGGLTFSSNQFTLNGISFDLNTEGSTTITVSNDIDATVDKMKAFIEAYNSVVELISSKLGEERDRDYAPLTDAQKEEMSEDQIATWETKARSGLLKGDSFLNSIYSKLRSVATGVVGGLSVGNAYTSISKLGISTSSNWKDNGKLYLDEDKLRAALADHPDSVMKLFTGSEGVDGLADQLYDLTSNSMTSLTNKAGSSSSLADSSYMGKELERINDRIDEWEERLEDLEERYWSQFSAMETALQRLNNQSSWLEQQLASFSR</sequence>
<dbReference type="GO" id="GO:0071973">
    <property type="term" value="P:bacterial-type flagellum-dependent cell motility"/>
    <property type="evidence" value="ECO:0007669"/>
    <property type="project" value="TreeGrafter"/>
</dbReference>
<evidence type="ECO:0000256" key="2">
    <source>
        <dbReference type="ARBA" id="ARBA00009764"/>
    </source>
</evidence>
<comment type="similarity">
    <text evidence="2">Belongs to the FliD family.</text>
</comment>
<organism evidence="10">
    <name type="scientific">hydrocarbon metagenome</name>
    <dbReference type="NCBI Taxonomy" id="938273"/>
    <lineage>
        <taxon>unclassified sequences</taxon>
        <taxon>metagenomes</taxon>
        <taxon>ecological metagenomes</taxon>
    </lineage>
</organism>
<dbReference type="AlphaFoldDB" id="A0A0W8E0Z4"/>
<keyword evidence="5" id="KW-0975">Bacterial flagellum</keyword>
<dbReference type="GO" id="GO:0009424">
    <property type="term" value="C:bacterial-type flagellum hook"/>
    <property type="evidence" value="ECO:0007669"/>
    <property type="project" value="InterPro"/>
</dbReference>
<dbReference type="InterPro" id="IPR040026">
    <property type="entry name" value="FliD"/>
</dbReference>
<evidence type="ECO:0000256" key="3">
    <source>
        <dbReference type="ARBA" id="ARBA00011255"/>
    </source>
</evidence>
<evidence type="ECO:0000256" key="7">
    <source>
        <dbReference type="ARBA" id="ARBA00033192"/>
    </source>
</evidence>
<evidence type="ECO:0000259" key="8">
    <source>
        <dbReference type="Pfam" id="PF02465"/>
    </source>
</evidence>
<dbReference type="InterPro" id="IPR003481">
    <property type="entry name" value="FliD_N"/>
</dbReference>
<dbReference type="EMBL" id="LNQE01001924">
    <property type="protein sequence ID" value="KUG02328.1"/>
    <property type="molecule type" value="Genomic_DNA"/>
</dbReference>
<evidence type="ECO:0000256" key="1">
    <source>
        <dbReference type="ARBA" id="ARBA00004365"/>
    </source>
</evidence>
<evidence type="ECO:0000256" key="4">
    <source>
        <dbReference type="ARBA" id="ARBA00023054"/>
    </source>
</evidence>
<gene>
    <name evidence="10" type="ORF">ASZ90_020281</name>
</gene>
<dbReference type="InterPro" id="IPR010809">
    <property type="entry name" value="FliD_C"/>
</dbReference>
<dbReference type="Pfam" id="PF02465">
    <property type="entry name" value="FliD_N"/>
    <property type="match status" value="1"/>
</dbReference>
<keyword evidence="10" id="KW-0966">Cell projection</keyword>
<proteinExistence type="inferred from homology"/>
<dbReference type="PANTHER" id="PTHR30288:SF0">
    <property type="entry name" value="FLAGELLAR HOOK-ASSOCIATED PROTEIN 2"/>
    <property type="match status" value="1"/>
</dbReference>
<evidence type="ECO:0000256" key="6">
    <source>
        <dbReference type="ARBA" id="ARBA00033074"/>
    </source>
</evidence>
<comment type="subcellular location">
    <subcellularLocation>
        <location evidence="1">Bacterial flagellum</location>
    </subcellularLocation>
</comment>
<evidence type="ECO:0000313" key="10">
    <source>
        <dbReference type="EMBL" id="KUG02328.1"/>
    </source>
</evidence>
<dbReference type="PANTHER" id="PTHR30288">
    <property type="entry name" value="FLAGELLAR CAP/ASSEMBLY PROTEIN FLID"/>
    <property type="match status" value="1"/>
</dbReference>
<evidence type="ECO:0000256" key="5">
    <source>
        <dbReference type="ARBA" id="ARBA00023143"/>
    </source>
</evidence>
<feature type="domain" description="Flagellar hook-associated protein 2 N-terminal" evidence="8">
    <location>
        <begin position="10"/>
        <end position="104"/>
    </location>
</feature>
<comment type="caution">
    <text evidence="10">The sequence shown here is derived from an EMBL/GenBank/DDBJ whole genome shotgun (WGS) entry which is preliminary data.</text>
</comment>
<keyword evidence="10" id="KW-0969">Cilium</keyword>
<comment type="subunit">
    <text evidence="3">Homopentamer.</text>
</comment>
<dbReference type="GO" id="GO:0007155">
    <property type="term" value="P:cell adhesion"/>
    <property type="evidence" value="ECO:0007669"/>
    <property type="project" value="InterPro"/>
</dbReference>
<evidence type="ECO:0000259" key="9">
    <source>
        <dbReference type="Pfam" id="PF07195"/>
    </source>
</evidence>
<keyword evidence="4" id="KW-0175">Coiled coil</keyword>
<feature type="domain" description="Flagellar hook-associated protein 2 C-terminal" evidence="9">
    <location>
        <begin position="226"/>
        <end position="483"/>
    </location>
</feature>
<accession>A0A0W8E0Z4</accession>
<name>A0A0W8E0Z4_9ZZZZ</name>
<dbReference type="GO" id="GO:0009421">
    <property type="term" value="C:bacterial-type flagellum filament cap"/>
    <property type="evidence" value="ECO:0007669"/>
    <property type="project" value="InterPro"/>
</dbReference>